<dbReference type="AlphaFoldDB" id="A0A504WWM2"/>
<evidence type="ECO:0000313" key="2">
    <source>
        <dbReference type="Proteomes" id="UP000318447"/>
    </source>
</evidence>
<sequence>MLHPLRLFRPRHSTIGSPQARHIQVWGDSTVQLGMPSPHFRHLRLISPPGHIEGVPHASRTRTLRLTGMIRFAPFPPTALAHPASPCTVCVLYETCRLCITARGLCARSSALWGPPQRGAPMQRERDVRGQVTACKIIARNKVYLEKPASLAQQHIGHNTQPDLITAKHRRGREGTAVLAEHRTSLQEYKVRAPARARPGEHDLLSPRKLSTPVLRMWDGSRMHLLSQRAEPCSARFRGMPVWRMRPVADFVLRAVSVGASATAGLREPVDFVLVFQLAMARNPLK</sequence>
<organism evidence="1 2">
    <name type="scientific">Leishmania donovani</name>
    <dbReference type="NCBI Taxonomy" id="5661"/>
    <lineage>
        <taxon>Eukaryota</taxon>
        <taxon>Discoba</taxon>
        <taxon>Euglenozoa</taxon>
        <taxon>Kinetoplastea</taxon>
        <taxon>Metakinetoplastina</taxon>
        <taxon>Trypanosomatida</taxon>
        <taxon>Trypanosomatidae</taxon>
        <taxon>Leishmaniinae</taxon>
        <taxon>Leishmania</taxon>
    </lineage>
</organism>
<dbReference type="EMBL" id="RHLC01000017">
    <property type="protein sequence ID" value="TPP41092.1"/>
    <property type="molecule type" value="Genomic_DNA"/>
</dbReference>
<reference evidence="2" key="1">
    <citation type="submission" date="2019-02" db="EMBL/GenBank/DDBJ databases">
        <title>FDA dAtabase for Regulatory Grade micrObial Sequences (FDA-ARGOS): Supporting development and validation of Infectious Disease Dx tests.</title>
        <authorList>
            <person name="Duncan R."/>
            <person name="Fisher C."/>
            <person name="Tallon L."/>
            <person name="Sadzewicz L."/>
            <person name="Sengamalay N."/>
            <person name="Ott S."/>
            <person name="Godinez A."/>
            <person name="Nagaraj S."/>
            <person name="Vavikolanu K."/>
            <person name="Nadendla S."/>
            <person name="Aluvathingal J."/>
            <person name="Sichtig H."/>
        </authorList>
    </citation>
    <scope>NUCLEOTIDE SEQUENCE [LARGE SCALE GENOMIC DNA]</scope>
    <source>
        <strain evidence="2">FDAARGOS_361</strain>
    </source>
</reference>
<accession>A0A504WWM2</accession>
<comment type="caution">
    <text evidence="1">The sequence shown here is derived from an EMBL/GenBank/DDBJ whole genome shotgun (WGS) entry which is preliminary data.</text>
</comment>
<dbReference type="Proteomes" id="UP000318447">
    <property type="component" value="Unassembled WGS sequence"/>
</dbReference>
<name>A0A504WWM2_LEIDO</name>
<evidence type="ECO:0000313" key="1">
    <source>
        <dbReference type="EMBL" id="TPP41092.1"/>
    </source>
</evidence>
<gene>
    <name evidence="1" type="ORF">CGC21_31615</name>
</gene>
<proteinExistence type="predicted"/>
<protein>
    <submittedName>
        <fullName evidence="1">Uncharacterized protein</fullName>
    </submittedName>
</protein>